<comment type="function">
    <text evidence="8">Controls the night/day rhythm of melatonin production in the pineal gland. Catalyzes the N-acetylation of serotonin into N-acetylserotonin, the penultimate step in the synthesis of melatonin.</text>
</comment>
<dbReference type="Proteomes" id="UP000008225">
    <property type="component" value="Chromosome 5"/>
</dbReference>
<dbReference type="GO" id="GO:0007623">
    <property type="term" value="P:circadian rhythm"/>
    <property type="evidence" value="ECO:0007669"/>
    <property type="project" value="TreeGrafter"/>
</dbReference>
<feature type="domain" description="N-acetyltransferase" evidence="15">
    <location>
        <begin position="198"/>
        <end position="365"/>
    </location>
</feature>
<dbReference type="InterPro" id="IPR000182">
    <property type="entry name" value="GNAT_dom"/>
</dbReference>
<protein>
    <recommendedName>
        <fullName evidence="12">Serotonin N-acetyltransferase</fullName>
        <ecNumber evidence="11">2.3.1.87</ecNumber>
    </recommendedName>
    <alternativeName>
        <fullName evidence="13">Aralkylamine N-acetyltransferase</fullName>
    </alternativeName>
</protein>
<dbReference type="InterPro" id="IPR016181">
    <property type="entry name" value="Acyl_CoA_acyltransferase"/>
</dbReference>
<keyword evidence="5" id="KW-0090">Biological rhythms</keyword>
<evidence type="ECO:0000256" key="14">
    <source>
        <dbReference type="ARBA" id="ARBA00043260"/>
    </source>
</evidence>
<keyword evidence="17" id="KW-1185">Reference proteome</keyword>
<dbReference type="Gene3D" id="3.40.630.30">
    <property type="match status" value="1"/>
</dbReference>
<dbReference type="AlphaFoldDB" id="A0A8I3WTF5"/>
<keyword evidence="3" id="KW-0597">Phosphoprotein</keyword>
<evidence type="ECO:0000256" key="9">
    <source>
        <dbReference type="ARBA" id="ARBA00037926"/>
    </source>
</evidence>
<evidence type="ECO:0000313" key="17">
    <source>
        <dbReference type="Proteomes" id="UP000008225"/>
    </source>
</evidence>
<evidence type="ECO:0000256" key="2">
    <source>
        <dbReference type="ARBA" id="ARBA00022490"/>
    </source>
</evidence>
<evidence type="ECO:0000256" key="12">
    <source>
        <dbReference type="ARBA" id="ARBA00039398"/>
    </source>
</evidence>
<organism evidence="16 17">
    <name type="scientific">Callithrix jacchus</name>
    <name type="common">White-tufted-ear marmoset</name>
    <name type="synonym">Simia Jacchus</name>
    <dbReference type="NCBI Taxonomy" id="9483"/>
    <lineage>
        <taxon>Eukaryota</taxon>
        <taxon>Metazoa</taxon>
        <taxon>Chordata</taxon>
        <taxon>Craniata</taxon>
        <taxon>Vertebrata</taxon>
        <taxon>Euteleostomi</taxon>
        <taxon>Mammalia</taxon>
        <taxon>Eutheria</taxon>
        <taxon>Euarchontoglires</taxon>
        <taxon>Primates</taxon>
        <taxon>Haplorrhini</taxon>
        <taxon>Platyrrhini</taxon>
        <taxon>Cebidae</taxon>
        <taxon>Callitrichinae</taxon>
        <taxon>Callithrix</taxon>
        <taxon>Callithrix</taxon>
    </lineage>
</organism>
<evidence type="ECO:0000256" key="7">
    <source>
        <dbReference type="ARBA" id="ARBA00036561"/>
    </source>
</evidence>
<evidence type="ECO:0000256" key="6">
    <source>
        <dbReference type="ARBA" id="ARBA00023315"/>
    </source>
</evidence>
<comment type="similarity">
    <text evidence="10">Belongs to the acetyltransferase family. AANAT subfamily.</text>
</comment>
<comment type="subcellular location">
    <subcellularLocation>
        <location evidence="1">Cytoplasm</location>
    </subcellularLocation>
</comment>
<dbReference type="SUPFAM" id="SSF55729">
    <property type="entry name" value="Acyl-CoA N-acyltransferases (Nat)"/>
    <property type="match status" value="1"/>
</dbReference>
<keyword evidence="2" id="KW-0963">Cytoplasm</keyword>
<dbReference type="GeneTree" id="ENSGT00390000015579"/>
<evidence type="ECO:0000256" key="1">
    <source>
        <dbReference type="ARBA" id="ARBA00004496"/>
    </source>
</evidence>
<reference evidence="16 17" key="1">
    <citation type="submission" date="2009-03" db="EMBL/GenBank/DDBJ databases">
        <authorList>
            <person name="Warren W."/>
            <person name="Ye L."/>
            <person name="Minx P."/>
            <person name="Worley K."/>
            <person name="Gibbs R."/>
            <person name="Wilson R.K."/>
        </authorList>
    </citation>
    <scope>NUCLEOTIDE SEQUENCE [LARGE SCALE GENOMIC DNA]</scope>
</reference>
<dbReference type="GO" id="GO:0005737">
    <property type="term" value="C:cytoplasm"/>
    <property type="evidence" value="ECO:0007669"/>
    <property type="project" value="UniProtKB-SubCell"/>
</dbReference>
<dbReference type="GO" id="GO:0030187">
    <property type="term" value="P:melatonin biosynthetic process"/>
    <property type="evidence" value="ECO:0007669"/>
    <property type="project" value="UniProtKB-KW"/>
</dbReference>
<evidence type="ECO:0000256" key="5">
    <source>
        <dbReference type="ARBA" id="ARBA00023108"/>
    </source>
</evidence>
<evidence type="ECO:0000313" key="16">
    <source>
        <dbReference type="Ensembl" id="ENSCJAP00000089073.1"/>
    </source>
</evidence>
<evidence type="ECO:0000256" key="8">
    <source>
        <dbReference type="ARBA" id="ARBA00037098"/>
    </source>
</evidence>
<dbReference type="FunFam" id="3.40.630.30:FF:000021">
    <property type="entry name" value="Serotonin N-acetyltransferase"/>
    <property type="match status" value="1"/>
</dbReference>
<dbReference type="GO" id="GO:0004059">
    <property type="term" value="F:aralkylamine N-acetyltransferase activity"/>
    <property type="evidence" value="ECO:0007669"/>
    <property type="project" value="UniProtKB-EC"/>
</dbReference>
<evidence type="ECO:0000256" key="4">
    <source>
        <dbReference type="ARBA" id="ARBA00022679"/>
    </source>
</evidence>
<dbReference type="PANTHER" id="PTHR10908">
    <property type="entry name" value="SEROTONIN N-ACETYLTRANSFERASE"/>
    <property type="match status" value="1"/>
</dbReference>
<comment type="catalytic activity">
    <reaction evidence="7">
        <text>a 2-arylethylamine + acetyl-CoA = an N-acetyl-2-arylethylamine + CoA + H(+)</text>
        <dbReference type="Rhea" id="RHEA:20497"/>
        <dbReference type="ChEBI" id="CHEBI:15378"/>
        <dbReference type="ChEBI" id="CHEBI:55469"/>
        <dbReference type="ChEBI" id="CHEBI:57287"/>
        <dbReference type="ChEBI" id="CHEBI:57288"/>
        <dbReference type="ChEBI" id="CHEBI:77827"/>
        <dbReference type="EC" id="2.3.1.87"/>
    </reaction>
</comment>
<proteinExistence type="inferred from homology"/>
<reference evidence="16" key="3">
    <citation type="submission" date="2025-09" db="UniProtKB">
        <authorList>
            <consortium name="Ensembl"/>
        </authorList>
    </citation>
    <scope>IDENTIFICATION</scope>
</reference>
<keyword evidence="6" id="KW-0012">Acyltransferase</keyword>
<reference evidence="16" key="2">
    <citation type="submission" date="2025-08" db="UniProtKB">
        <authorList>
            <consortium name="Ensembl"/>
        </authorList>
    </citation>
    <scope>IDENTIFICATION</scope>
</reference>
<keyword evidence="4" id="KW-0808">Transferase</keyword>
<evidence type="ECO:0000256" key="13">
    <source>
        <dbReference type="ARBA" id="ARBA00042928"/>
    </source>
</evidence>
<evidence type="ECO:0000259" key="15">
    <source>
        <dbReference type="PROSITE" id="PS51186"/>
    </source>
</evidence>
<dbReference type="PROSITE" id="PS51186">
    <property type="entry name" value="GNAT"/>
    <property type="match status" value="1"/>
</dbReference>
<evidence type="ECO:0000256" key="10">
    <source>
        <dbReference type="ARBA" id="ARBA00038182"/>
    </source>
</evidence>
<evidence type="ECO:0000256" key="11">
    <source>
        <dbReference type="ARBA" id="ARBA00039114"/>
    </source>
</evidence>
<dbReference type="GO" id="GO:0009416">
    <property type="term" value="P:response to light stimulus"/>
    <property type="evidence" value="ECO:0007669"/>
    <property type="project" value="TreeGrafter"/>
</dbReference>
<dbReference type="Pfam" id="PF00583">
    <property type="entry name" value="Acetyltransf_1"/>
    <property type="match status" value="1"/>
</dbReference>
<name>A0A8I3WTF5_CALJA</name>
<dbReference type="EC" id="2.3.1.87" evidence="11"/>
<sequence length="370" mass="41374">MWSLEVHESCIFSHRGQQGKAGVPQGKTVVPQAPLSPAHPSHHLWGSEAPRRHPETSVCRSARGTNLHKSFWLRGKGGEPVPMFAVPGNSLGNQGPGECGHRFGGWLCPSSCCKRGQRLTVWPASLEMRIRPLSVLHQVLGGPPWLRRPLPKLGHLREAAVARMSMQSTNPPKPKAPHQPPGIPKSLSCQRRHTLPASEFRCLTLEDAVSAFEIEREAFISVLGICPLYLDEIRYFLTLCPELSLGWFEEGCLVAFIIGSLWDKERLTQESLMLHRPGGHIAHLHVLAVHHAFRQQGRGPILLWRYLHHLGSRLAVHRAVLMCEDVLVPFYERFGFHTMGPCAISMGSLTFTELHCSLRNYPFLRRSSGC</sequence>
<dbReference type="PANTHER" id="PTHR10908:SF0">
    <property type="entry name" value="SEROTONIN N-ACETYLTRANSFERASE"/>
    <property type="match status" value="1"/>
</dbReference>
<accession>A0A8I3WTF5</accession>
<dbReference type="InterPro" id="IPR051635">
    <property type="entry name" value="SNAT-like"/>
</dbReference>
<evidence type="ECO:0000256" key="3">
    <source>
        <dbReference type="ARBA" id="ARBA00022553"/>
    </source>
</evidence>
<keyword evidence="14" id="KW-0471">Melatonin biosynthesis</keyword>
<dbReference type="Ensembl" id="ENSCJAT00000118781.1">
    <property type="protein sequence ID" value="ENSCJAP00000089073.1"/>
    <property type="gene ID" value="ENSCJAG00000013563.5"/>
</dbReference>
<comment type="pathway">
    <text evidence="9">Aromatic compound metabolism; melatonin biosynthesis; melatonin from serotonin: step 1/2.</text>
</comment>